<sequence length="78" mass="8518">FTCAIAAFTCVDEPSSVAVFGLPDLLALTTEPVLLNFMRSFTTVLFMGFLRLDGSERRTVCYMTGVLTLPSCMRTLAS</sequence>
<comment type="caution">
    <text evidence="1">The sequence shown here is derived from an EMBL/GenBank/DDBJ whole genome shotgun (WGS) entry which is preliminary data.</text>
</comment>
<dbReference type="AlphaFoldDB" id="A0A4Y2G0E5"/>
<gene>
    <name evidence="1" type="ORF">AVEN_40010-2_1</name>
</gene>
<protein>
    <submittedName>
        <fullName evidence="1">Uncharacterized protein</fullName>
    </submittedName>
</protein>
<dbReference type="EMBL" id="BGPR01001153">
    <property type="protein sequence ID" value="GBM46801.1"/>
    <property type="molecule type" value="Genomic_DNA"/>
</dbReference>
<proteinExistence type="predicted"/>
<keyword evidence="2" id="KW-1185">Reference proteome</keyword>
<dbReference type="Proteomes" id="UP000499080">
    <property type="component" value="Unassembled WGS sequence"/>
</dbReference>
<evidence type="ECO:0000313" key="1">
    <source>
        <dbReference type="EMBL" id="GBM46801.1"/>
    </source>
</evidence>
<feature type="non-terminal residue" evidence="1">
    <location>
        <position position="1"/>
    </location>
</feature>
<organism evidence="1 2">
    <name type="scientific">Araneus ventricosus</name>
    <name type="common">Orbweaver spider</name>
    <name type="synonym">Epeira ventricosa</name>
    <dbReference type="NCBI Taxonomy" id="182803"/>
    <lineage>
        <taxon>Eukaryota</taxon>
        <taxon>Metazoa</taxon>
        <taxon>Ecdysozoa</taxon>
        <taxon>Arthropoda</taxon>
        <taxon>Chelicerata</taxon>
        <taxon>Arachnida</taxon>
        <taxon>Araneae</taxon>
        <taxon>Araneomorphae</taxon>
        <taxon>Entelegynae</taxon>
        <taxon>Araneoidea</taxon>
        <taxon>Araneidae</taxon>
        <taxon>Araneus</taxon>
    </lineage>
</organism>
<name>A0A4Y2G0E5_ARAVE</name>
<reference evidence="1 2" key="1">
    <citation type="journal article" date="2019" name="Sci. Rep.">
        <title>Orb-weaving spider Araneus ventricosus genome elucidates the spidroin gene catalogue.</title>
        <authorList>
            <person name="Kono N."/>
            <person name="Nakamura H."/>
            <person name="Ohtoshi R."/>
            <person name="Moran D.A.P."/>
            <person name="Shinohara A."/>
            <person name="Yoshida Y."/>
            <person name="Fujiwara M."/>
            <person name="Mori M."/>
            <person name="Tomita M."/>
            <person name="Arakawa K."/>
        </authorList>
    </citation>
    <scope>NUCLEOTIDE SEQUENCE [LARGE SCALE GENOMIC DNA]</scope>
</reference>
<evidence type="ECO:0000313" key="2">
    <source>
        <dbReference type="Proteomes" id="UP000499080"/>
    </source>
</evidence>
<accession>A0A4Y2G0E5</accession>